<keyword evidence="1" id="KW-0812">Transmembrane</keyword>
<comment type="caution">
    <text evidence="2">The sequence shown here is derived from an EMBL/GenBank/DDBJ whole genome shotgun (WGS) entry which is preliminary data.</text>
</comment>
<accession>A0A0G0WAQ4</accession>
<dbReference type="EMBL" id="LCBL01000003">
    <property type="protein sequence ID" value="KKS09137.1"/>
    <property type="molecule type" value="Genomic_DNA"/>
</dbReference>
<keyword evidence="1" id="KW-1133">Transmembrane helix</keyword>
<name>A0A0G0WAQ4_UNCC2</name>
<feature type="transmembrane region" description="Helical" evidence="1">
    <location>
        <begin position="28"/>
        <end position="51"/>
    </location>
</feature>
<feature type="transmembrane region" description="Helical" evidence="1">
    <location>
        <begin position="106"/>
        <end position="124"/>
    </location>
</feature>
<dbReference type="AlphaFoldDB" id="A0A0G0WAQ4"/>
<proteinExistence type="predicted"/>
<feature type="transmembrane region" description="Helical" evidence="1">
    <location>
        <begin position="136"/>
        <end position="157"/>
    </location>
</feature>
<evidence type="ECO:0000313" key="2">
    <source>
        <dbReference type="EMBL" id="KKS09137.1"/>
    </source>
</evidence>
<evidence type="ECO:0000256" key="1">
    <source>
        <dbReference type="SAM" id="Phobius"/>
    </source>
</evidence>
<protein>
    <submittedName>
        <fullName evidence="2">Uncharacterized protein</fullName>
    </submittedName>
</protein>
<reference evidence="2 3" key="1">
    <citation type="journal article" date="2015" name="Nature">
        <title>rRNA introns, odd ribosomes, and small enigmatic genomes across a large radiation of phyla.</title>
        <authorList>
            <person name="Brown C.T."/>
            <person name="Hug L.A."/>
            <person name="Thomas B.C."/>
            <person name="Sharon I."/>
            <person name="Castelle C.J."/>
            <person name="Singh A."/>
            <person name="Wilkins M.J."/>
            <person name="Williams K.H."/>
            <person name="Banfield J.F."/>
        </authorList>
    </citation>
    <scope>NUCLEOTIDE SEQUENCE [LARGE SCALE GENOMIC DNA]</scope>
</reference>
<feature type="transmembrane region" description="Helical" evidence="1">
    <location>
        <begin position="71"/>
        <end position="90"/>
    </location>
</feature>
<dbReference type="Proteomes" id="UP000033869">
    <property type="component" value="Unassembled WGS sequence"/>
</dbReference>
<sequence length="168" mass="19498">MTHINLMKKESQIVKEIERIEPILQFTLFNFIFIILAEFLSNLIINFTASLYYMQHVSNVFADLQVTHKEIFSFSLIKFSIFLLIIYLVNHQLMKYVKLKINPEQYVFSFSGVLSVIFITTNFNMNQGAMKNFTDFSSVIAVLSVVIITFTGILLSLPKKPRTIRKEA</sequence>
<gene>
    <name evidence="2" type="ORF">UU65_C0003G0192</name>
</gene>
<evidence type="ECO:0000313" key="3">
    <source>
        <dbReference type="Proteomes" id="UP000033869"/>
    </source>
</evidence>
<keyword evidence="1" id="KW-0472">Membrane</keyword>
<organism evidence="2 3">
    <name type="scientific">candidate division CPR2 bacterium GW2011_GWC1_41_48</name>
    <dbReference type="NCBI Taxonomy" id="1618344"/>
    <lineage>
        <taxon>Bacteria</taxon>
        <taxon>Bacteria division CPR2</taxon>
    </lineage>
</organism>